<feature type="domain" description="Rubrerythrin diiron-binding" evidence="1">
    <location>
        <begin position="53"/>
        <end position="103"/>
    </location>
</feature>
<dbReference type="Pfam" id="PF02915">
    <property type="entry name" value="Rubrerythrin"/>
    <property type="match status" value="2"/>
</dbReference>
<organism evidence="2 3">
    <name type="scientific">candidate division CPR2 bacterium GW2011_GWC1_41_48</name>
    <dbReference type="NCBI Taxonomy" id="1618344"/>
    <lineage>
        <taxon>Bacteria</taxon>
        <taxon>Bacteria division CPR2</taxon>
    </lineage>
</organism>
<dbReference type="GO" id="GO:0046872">
    <property type="term" value="F:metal ion binding"/>
    <property type="evidence" value="ECO:0007669"/>
    <property type="project" value="InterPro"/>
</dbReference>
<dbReference type="SUPFAM" id="SSF47240">
    <property type="entry name" value="Ferritin-like"/>
    <property type="match status" value="1"/>
</dbReference>
<protein>
    <recommendedName>
        <fullName evidence="1">Rubrerythrin diiron-binding domain-containing protein</fullName>
    </recommendedName>
</protein>
<dbReference type="CDD" id="cd01045">
    <property type="entry name" value="Ferritin_like_AB"/>
    <property type="match status" value="1"/>
</dbReference>
<comment type="caution">
    <text evidence="2">The sequence shown here is derived from an EMBL/GenBank/DDBJ whole genome shotgun (WGS) entry which is preliminary data.</text>
</comment>
<dbReference type="Gene3D" id="2.20.28.10">
    <property type="match status" value="1"/>
</dbReference>
<evidence type="ECO:0000259" key="1">
    <source>
        <dbReference type="Pfam" id="PF02915"/>
    </source>
</evidence>
<proteinExistence type="predicted"/>
<dbReference type="Proteomes" id="UP000033869">
    <property type="component" value="Unassembled WGS sequence"/>
</dbReference>
<dbReference type="SUPFAM" id="SSF57802">
    <property type="entry name" value="Rubredoxin-like"/>
    <property type="match status" value="1"/>
</dbReference>
<name>A0A0G0W8R2_UNCC2</name>
<accession>A0A0G0W8R2</accession>
<dbReference type="Gene3D" id="1.20.1260.10">
    <property type="match status" value="1"/>
</dbReference>
<dbReference type="InterPro" id="IPR009078">
    <property type="entry name" value="Ferritin-like_SF"/>
</dbReference>
<dbReference type="InterPro" id="IPR012347">
    <property type="entry name" value="Ferritin-like"/>
</dbReference>
<reference evidence="2 3" key="1">
    <citation type="journal article" date="2015" name="Nature">
        <title>rRNA introns, odd ribosomes, and small enigmatic genomes across a large radiation of phyla.</title>
        <authorList>
            <person name="Brown C.T."/>
            <person name="Hug L.A."/>
            <person name="Thomas B.C."/>
            <person name="Sharon I."/>
            <person name="Castelle C.J."/>
            <person name="Singh A."/>
            <person name="Wilkins M.J."/>
            <person name="Williams K.H."/>
            <person name="Banfield J.F."/>
        </authorList>
    </citation>
    <scope>NUCLEOTIDE SEQUENCE [LARGE SCALE GENOMIC DNA]</scope>
</reference>
<evidence type="ECO:0000313" key="3">
    <source>
        <dbReference type="Proteomes" id="UP000033869"/>
    </source>
</evidence>
<sequence length="177" mass="20040">MKIFRCRICGDTYLGHKKPTNCPFCGANLRYLVPGSQWEDENDVVLSTISQRNLEEALKIEVSNAEFYKCAAAQSKDVELAGMFKALSKIEAEHASIHAKLLKMDSHGDVYRSDACNGDDEKNLEESLLRETNAVDRYTLFASQSEEPRVKEVFEALAEIEKDHIALDRMMSSRFVI</sequence>
<dbReference type="InterPro" id="IPR003251">
    <property type="entry name" value="Rr_diiron-bd_dom"/>
</dbReference>
<gene>
    <name evidence="2" type="ORF">UU65_C0002G0148</name>
</gene>
<dbReference type="AlphaFoldDB" id="A0A0G0W8R2"/>
<dbReference type="GO" id="GO:0016491">
    <property type="term" value="F:oxidoreductase activity"/>
    <property type="evidence" value="ECO:0007669"/>
    <property type="project" value="InterPro"/>
</dbReference>
<evidence type="ECO:0000313" key="2">
    <source>
        <dbReference type="EMBL" id="KKS09370.1"/>
    </source>
</evidence>
<dbReference type="EMBL" id="LCBL01000002">
    <property type="protein sequence ID" value="KKS09370.1"/>
    <property type="molecule type" value="Genomic_DNA"/>
</dbReference>
<feature type="domain" description="Rubrerythrin diiron-binding" evidence="1">
    <location>
        <begin position="122"/>
        <end position="166"/>
    </location>
</feature>